<evidence type="ECO:0000256" key="5">
    <source>
        <dbReference type="ARBA" id="ARBA00022777"/>
    </source>
</evidence>
<keyword evidence="6 9" id="KW-0067">ATP-binding</keyword>
<dbReference type="GO" id="GO:0042732">
    <property type="term" value="P:D-xylose metabolic process"/>
    <property type="evidence" value="ECO:0007669"/>
    <property type="project" value="UniProtKB-KW"/>
</dbReference>
<evidence type="ECO:0000259" key="12">
    <source>
        <dbReference type="Pfam" id="PF02782"/>
    </source>
</evidence>
<dbReference type="NCBIfam" id="TIGR01312">
    <property type="entry name" value="XylB"/>
    <property type="match status" value="1"/>
</dbReference>
<dbReference type="GO" id="GO:0004856">
    <property type="term" value="F:D-xylulokinase activity"/>
    <property type="evidence" value="ECO:0007669"/>
    <property type="project" value="UniProtKB-EC"/>
</dbReference>
<accession>A0A9X5H8A7</accession>
<dbReference type="GO" id="GO:0005997">
    <property type="term" value="P:xylulose metabolic process"/>
    <property type="evidence" value="ECO:0007669"/>
    <property type="project" value="InterPro"/>
</dbReference>
<feature type="domain" description="Carbohydrate kinase FGGY N-terminal" evidence="11">
    <location>
        <begin position="4"/>
        <end position="247"/>
    </location>
</feature>
<comment type="caution">
    <text evidence="13">The sequence shown here is derived from an EMBL/GenBank/DDBJ whole genome shotgun (WGS) entry which is preliminary data.</text>
</comment>
<evidence type="ECO:0000259" key="11">
    <source>
        <dbReference type="Pfam" id="PF00370"/>
    </source>
</evidence>
<evidence type="ECO:0000313" key="13">
    <source>
        <dbReference type="EMBL" id="NDO70061.1"/>
    </source>
</evidence>
<evidence type="ECO:0000256" key="7">
    <source>
        <dbReference type="ARBA" id="ARBA00023277"/>
    </source>
</evidence>
<dbReference type="PANTHER" id="PTHR43095:SF5">
    <property type="entry name" value="XYLULOSE KINASE"/>
    <property type="match status" value="1"/>
</dbReference>
<reference evidence="13 14" key="1">
    <citation type="submission" date="2019-07" db="EMBL/GenBank/DDBJ databases">
        <title>Draft genome sequences of 15 bacterial species constituting the stable defined intestinal microbiota of the GM15 gnotobiotic mouse model.</title>
        <authorList>
            <person name="Elie C."/>
            <person name="Mathieu A."/>
            <person name="Saliou A."/>
            <person name="Darnaud M."/>
            <person name="Leulier F."/>
            <person name="Tamellini A."/>
        </authorList>
    </citation>
    <scope>NUCLEOTIDE SEQUENCE [LARGE SCALE GENOMIC DNA]</scope>
    <source>
        <strain evidence="14">ASF 502</strain>
    </source>
</reference>
<dbReference type="EC" id="2.7.1.17" evidence="9"/>
<gene>
    <name evidence="9 13" type="primary">xylB</name>
    <name evidence="13" type="ORF">FMM80_15885</name>
</gene>
<evidence type="ECO:0000256" key="8">
    <source>
        <dbReference type="RuleBase" id="RU003733"/>
    </source>
</evidence>
<dbReference type="PIRSF" id="PIRSF000538">
    <property type="entry name" value="GlpK"/>
    <property type="match status" value="1"/>
</dbReference>
<dbReference type="SUPFAM" id="SSF53067">
    <property type="entry name" value="Actin-like ATPase domain"/>
    <property type="match status" value="2"/>
</dbReference>
<evidence type="ECO:0000256" key="2">
    <source>
        <dbReference type="ARBA" id="ARBA00022629"/>
    </source>
</evidence>
<feature type="domain" description="Carbohydrate kinase FGGY C-terminal" evidence="12">
    <location>
        <begin position="284"/>
        <end position="449"/>
    </location>
</feature>
<dbReference type="CDD" id="cd07808">
    <property type="entry name" value="ASKHA_NBD_FGGY_EcXK-like"/>
    <property type="match status" value="1"/>
</dbReference>
<feature type="region of interest" description="Disordered" evidence="10">
    <location>
        <begin position="512"/>
        <end position="542"/>
    </location>
</feature>
<evidence type="ECO:0000256" key="9">
    <source>
        <dbReference type="RuleBase" id="RU364073"/>
    </source>
</evidence>
<evidence type="ECO:0000256" key="10">
    <source>
        <dbReference type="SAM" id="MobiDB-lite"/>
    </source>
</evidence>
<comment type="catalytic activity">
    <reaction evidence="9">
        <text>D-xylulose + ATP = D-xylulose 5-phosphate + ADP + H(+)</text>
        <dbReference type="Rhea" id="RHEA:10964"/>
        <dbReference type="ChEBI" id="CHEBI:15378"/>
        <dbReference type="ChEBI" id="CHEBI:17140"/>
        <dbReference type="ChEBI" id="CHEBI:30616"/>
        <dbReference type="ChEBI" id="CHEBI:57737"/>
        <dbReference type="ChEBI" id="CHEBI:456216"/>
        <dbReference type="EC" id="2.7.1.17"/>
    </reaction>
</comment>
<keyword evidence="4 9" id="KW-0547">Nucleotide-binding</keyword>
<evidence type="ECO:0000313" key="14">
    <source>
        <dbReference type="Proteomes" id="UP000474104"/>
    </source>
</evidence>
<dbReference type="InterPro" id="IPR000577">
    <property type="entry name" value="Carb_kinase_FGGY"/>
</dbReference>
<keyword evidence="5 8" id="KW-0418">Kinase</keyword>
<proteinExistence type="inferred from homology"/>
<name>A0A9X5H8A7_9FIRM</name>
<dbReference type="InterPro" id="IPR018484">
    <property type="entry name" value="FGGY_N"/>
</dbReference>
<dbReference type="InterPro" id="IPR050406">
    <property type="entry name" value="FGGY_Carb_Kinase"/>
</dbReference>
<dbReference type="AlphaFoldDB" id="A0A9X5H8A7"/>
<keyword evidence="7 9" id="KW-0119">Carbohydrate metabolism</keyword>
<dbReference type="InterPro" id="IPR018483">
    <property type="entry name" value="Carb_kinase_FGGY_CS"/>
</dbReference>
<organism evidence="13 14">
    <name type="scientific">Schaedlerella arabinosiphila</name>
    <dbReference type="NCBI Taxonomy" id="2044587"/>
    <lineage>
        <taxon>Bacteria</taxon>
        <taxon>Bacillati</taxon>
        <taxon>Bacillota</taxon>
        <taxon>Clostridia</taxon>
        <taxon>Lachnospirales</taxon>
        <taxon>Lachnospiraceae</taxon>
        <taxon>Schaedlerella</taxon>
    </lineage>
</organism>
<keyword evidence="3 8" id="KW-0808">Transferase</keyword>
<dbReference type="InterPro" id="IPR043129">
    <property type="entry name" value="ATPase_NBD"/>
</dbReference>
<dbReference type="Proteomes" id="UP000474104">
    <property type="component" value="Unassembled WGS sequence"/>
</dbReference>
<dbReference type="GO" id="GO:0005524">
    <property type="term" value="F:ATP binding"/>
    <property type="evidence" value="ECO:0007669"/>
    <property type="project" value="UniProtKB-KW"/>
</dbReference>
<evidence type="ECO:0000256" key="1">
    <source>
        <dbReference type="ARBA" id="ARBA00009156"/>
    </source>
</evidence>
<dbReference type="Pfam" id="PF02782">
    <property type="entry name" value="FGGY_C"/>
    <property type="match status" value="1"/>
</dbReference>
<dbReference type="Pfam" id="PF00370">
    <property type="entry name" value="FGGY_N"/>
    <property type="match status" value="1"/>
</dbReference>
<dbReference type="InterPro" id="IPR006000">
    <property type="entry name" value="Xylulokinase"/>
</dbReference>
<evidence type="ECO:0000256" key="3">
    <source>
        <dbReference type="ARBA" id="ARBA00022679"/>
    </source>
</evidence>
<sequence>MKPYLLGIDIGTSACKAAVFDQNGEVVASASEEYPVDYPRPGWAEQNPEDWWRAVCTAVRRMAAGGADLNEIGGIGIDGQSWSAIPVDESGTVLAKTPIWMDTRAQDICDAYNKKIGADRIFQTAGNSLQPSYTTAKILWYRREMPEVYRRTYKILQSNSYIAMKLTGNMTQDISQGYGLHCFDMRAGTWDEGLCEALDIPASLLPDIYPSHTIIGTVTGRASEESGLPAGIPVAAGGLDAACGTLGAGVVRPGETQEQGGQAGGMSICIDTYQADPRLILGYHVVPGRWLLQGGTTGGGGVMRWLEREFGAYEREEGRRCKKSSLELFNEAAEAVGPGSDGLVFLPYMSGERSPIWDPDAKGVFYGMDFGKTKGHLIRAAMEGVAYSLHHNLEIAREAGAEAAVLRAMGGSANSLLWTQIKSDITGKPIAVPSSDTATTLGAAILAGVGVGMYKSFEEAVGQTVKVKRRHEPNPAHREAYERNYRIYLELYEQLKGTMKKYSKRQGKVCGQAGNRAVREREQRQYIKKESEKHESSSCMCK</sequence>
<dbReference type="RefSeq" id="WP_004077573.1">
    <property type="nucleotide sequence ID" value="NZ_VIRB01000095.1"/>
</dbReference>
<evidence type="ECO:0000256" key="6">
    <source>
        <dbReference type="ARBA" id="ARBA00022840"/>
    </source>
</evidence>
<dbReference type="PROSITE" id="PS00445">
    <property type="entry name" value="FGGY_KINASES_2"/>
    <property type="match status" value="1"/>
</dbReference>
<dbReference type="Gene3D" id="3.30.420.40">
    <property type="match status" value="2"/>
</dbReference>
<keyword evidence="2 9" id="KW-0859">Xylose metabolism</keyword>
<protein>
    <recommendedName>
        <fullName evidence="9">Xylulose kinase</fullName>
        <shortName evidence="9">Xylulokinase</shortName>
        <ecNumber evidence="9">2.7.1.17</ecNumber>
    </recommendedName>
</protein>
<feature type="compositionally biased region" description="Basic and acidic residues" evidence="10">
    <location>
        <begin position="517"/>
        <end position="536"/>
    </location>
</feature>
<evidence type="ECO:0000256" key="4">
    <source>
        <dbReference type="ARBA" id="ARBA00022741"/>
    </source>
</evidence>
<comment type="similarity">
    <text evidence="1 8">Belongs to the FGGY kinase family.</text>
</comment>
<dbReference type="PANTHER" id="PTHR43095">
    <property type="entry name" value="SUGAR KINASE"/>
    <property type="match status" value="1"/>
</dbReference>
<dbReference type="OrthoDB" id="9805576at2"/>
<dbReference type="InterPro" id="IPR018485">
    <property type="entry name" value="FGGY_C"/>
</dbReference>
<dbReference type="EMBL" id="VIRB01000095">
    <property type="protein sequence ID" value="NDO70061.1"/>
    <property type="molecule type" value="Genomic_DNA"/>
</dbReference>